<dbReference type="PANTHER" id="PTHR12250">
    <property type="entry name" value="PHOSPHATIDYLINOSITOL GLYCAN, CLASS N"/>
    <property type="match status" value="1"/>
</dbReference>
<keyword evidence="28" id="KW-0732">Signal</keyword>
<dbReference type="Gene3D" id="3.30.40.10">
    <property type="entry name" value="Zinc/RING finger domain, C3HC4 (zinc finger)"/>
    <property type="match status" value="1"/>
</dbReference>
<feature type="region of interest" description="Disordered" evidence="26">
    <location>
        <begin position="1760"/>
        <end position="1782"/>
    </location>
</feature>
<dbReference type="Gene3D" id="3.40.50.1700">
    <property type="entry name" value="Glycoside hydrolase family 3 C-terminal domain"/>
    <property type="match status" value="1"/>
</dbReference>
<keyword evidence="12" id="KW-0479">Metal-binding</keyword>
<comment type="pathway">
    <text evidence="3">Glycolipid biosynthesis; glycosylphosphatidylinositol-anchor biosynthesis.</text>
</comment>
<feature type="transmembrane region" description="Helical" evidence="27">
    <location>
        <begin position="1319"/>
        <end position="1342"/>
    </location>
</feature>
<dbReference type="Pfam" id="PF01663">
    <property type="entry name" value="Phosphodiest"/>
    <property type="match status" value="1"/>
</dbReference>
<evidence type="ECO:0000256" key="19">
    <source>
        <dbReference type="ARBA" id="ARBA00023180"/>
    </source>
</evidence>
<proteinExistence type="inferred from homology"/>
<dbReference type="SUPFAM" id="SSF57850">
    <property type="entry name" value="RING/U-box"/>
    <property type="match status" value="1"/>
</dbReference>
<keyword evidence="14" id="KW-0378">Hydrolase</keyword>
<evidence type="ECO:0000256" key="10">
    <source>
        <dbReference type="ARBA" id="ARBA00022679"/>
    </source>
</evidence>
<dbReference type="InterPro" id="IPR026891">
    <property type="entry name" value="Fn3-like"/>
</dbReference>
<dbReference type="PROSITE" id="PS50089">
    <property type="entry name" value="ZF_RING_2"/>
    <property type="match status" value="1"/>
</dbReference>
<evidence type="ECO:0000256" key="28">
    <source>
        <dbReference type="SAM" id="SignalP"/>
    </source>
</evidence>
<dbReference type="InterPro" id="IPR017907">
    <property type="entry name" value="Znf_RING_CS"/>
</dbReference>
<dbReference type="Proteomes" id="UP001295794">
    <property type="component" value="Unassembled WGS sequence"/>
</dbReference>
<dbReference type="InterPro" id="IPR018957">
    <property type="entry name" value="Znf_C3HC4_RING-type"/>
</dbReference>
<keyword evidence="19" id="KW-0325">Glycoprotein</keyword>
<evidence type="ECO:0000256" key="24">
    <source>
        <dbReference type="ARBA" id="ARBA00024850"/>
    </source>
</evidence>
<feature type="region of interest" description="Disordered" evidence="26">
    <location>
        <begin position="2590"/>
        <end position="2614"/>
    </location>
</feature>
<feature type="transmembrane region" description="Helical" evidence="27">
    <location>
        <begin position="1569"/>
        <end position="1588"/>
    </location>
</feature>
<dbReference type="CDD" id="cd16020">
    <property type="entry name" value="GPI_EPT_1"/>
    <property type="match status" value="1"/>
</dbReference>
<keyword evidence="23" id="KW-0624">Polysaccharide degradation</keyword>
<comment type="subcellular location">
    <subcellularLocation>
        <location evidence="2">Endoplasmic reticulum membrane</location>
        <topology evidence="2">Multi-pass membrane protein</topology>
    </subcellularLocation>
</comment>
<dbReference type="PANTHER" id="PTHR12250:SF0">
    <property type="entry name" value="GPI ETHANOLAMINE PHOSPHATE TRANSFERASE 1"/>
    <property type="match status" value="1"/>
</dbReference>
<feature type="transmembrane region" description="Helical" evidence="27">
    <location>
        <begin position="1537"/>
        <end position="1563"/>
    </location>
</feature>
<comment type="function">
    <text evidence="24">Ethanolamine phosphate transferase involved in glycosylphosphatidylinositol-anchor biosynthesis. Transfers ethanolamine phosphate to the first alpha-1,4-linked mannose of the glycosylphosphatidylinositol precursor of GPI-anchor.</text>
</comment>
<dbReference type="SMART" id="SM01217">
    <property type="entry name" value="Fn3_like"/>
    <property type="match status" value="1"/>
</dbReference>
<evidence type="ECO:0000256" key="11">
    <source>
        <dbReference type="ARBA" id="ARBA00022692"/>
    </source>
</evidence>
<feature type="transmembrane region" description="Helical" evidence="27">
    <location>
        <begin position="1255"/>
        <end position="1275"/>
    </location>
</feature>
<dbReference type="FunFam" id="3.40.720.10:FF:000015">
    <property type="entry name" value="GPI ethanolamine phosphate transferase 1"/>
    <property type="match status" value="1"/>
</dbReference>
<evidence type="ECO:0000256" key="9">
    <source>
        <dbReference type="ARBA" id="ARBA00022502"/>
    </source>
</evidence>
<comment type="catalytic activity">
    <reaction evidence="1">
        <text>Hydrolysis of terminal, non-reducing beta-D-glucosyl residues with release of beta-D-glucose.</text>
        <dbReference type="EC" id="3.2.1.21"/>
    </reaction>
</comment>
<evidence type="ECO:0000256" key="14">
    <source>
        <dbReference type="ARBA" id="ARBA00022801"/>
    </source>
</evidence>
<dbReference type="Gene3D" id="3.40.720.10">
    <property type="entry name" value="Alkaline Phosphatase, subunit A"/>
    <property type="match status" value="1"/>
</dbReference>
<keyword evidence="31" id="KW-1185">Reference proteome</keyword>
<evidence type="ECO:0000256" key="4">
    <source>
        <dbReference type="ARBA" id="ARBA00004987"/>
    </source>
</evidence>
<dbReference type="CDD" id="cd16536">
    <property type="entry name" value="RING-HC_RNF10"/>
    <property type="match status" value="1"/>
</dbReference>
<dbReference type="FunFam" id="3.20.20.300:FF:000002">
    <property type="entry name" value="Probable beta-glucosidase"/>
    <property type="match status" value="1"/>
</dbReference>
<evidence type="ECO:0000259" key="29">
    <source>
        <dbReference type="PROSITE" id="PS50089"/>
    </source>
</evidence>
<dbReference type="InterPro" id="IPR036881">
    <property type="entry name" value="Glyco_hydro_3_C_sf"/>
</dbReference>
<evidence type="ECO:0000256" key="16">
    <source>
        <dbReference type="ARBA" id="ARBA00022833"/>
    </source>
</evidence>
<evidence type="ECO:0000256" key="26">
    <source>
        <dbReference type="SAM" id="MobiDB-lite"/>
    </source>
</evidence>
<dbReference type="SUPFAM" id="SSF53649">
    <property type="entry name" value="Alkaline phosphatase-like"/>
    <property type="match status" value="1"/>
</dbReference>
<accession>A0AAD2HR20</accession>
<keyword evidence="21" id="KW-0326">Glycosidase</keyword>
<comment type="similarity">
    <text evidence="5">Belongs to the glycosyl hydrolase 3 family.</text>
</comment>
<evidence type="ECO:0000256" key="25">
    <source>
        <dbReference type="PROSITE-ProRule" id="PRU00175"/>
    </source>
</evidence>
<feature type="region of interest" description="Disordered" evidence="26">
    <location>
        <begin position="1788"/>
        <end position="1807"/>
    </location>
</feature>
<dbReference type="EMBL" id="CAVNYO010000440">
    <property type="protein sequence ID" value="CAK5280417.1"/>
    <property type="molecule type" value="Genomic_DNA"/>
</dbReference>
<gene>
    <name evidence="30" type="ORF">MYCIT1_LOCUS30911</name>
</gene>
<evidence type="ECO:0000256" key="23">
    <source>
        <dbReference type="ARBA" id="ARBA00023326"/>
    </source>
</evidence>
<dbReference type="Gene3D" id="2.60.40.10">
    <property type="entry name" value="Immunoglobulins"/>
    <property type="match status" value="1"/>
</dbReference>
<evidence type="ECO:0000256" key="21">
    <source>
        <dbReference type="ARBA" id="ARBA00023295"/>
    </source>
</evidence>
<dbReference type="Pfam" id="PF04987">
    <property type="entry name" value="PigN"/>
    <property type="match status" value="1"/>
</dbReference>
<evidence type="ECO:0000256" key="2">
    <source>
        <dbReference type="ARBA" id="ARBA00004477"/>
    </source>
</evidence>
<keyword evidence="20" id="KW-0119">Carbohydrate metabolism</keyword>
<dbReference type="InterPro" id="IPR017853">
    <property type="entry name" value="GH"/>
</dbReference>
<dbReference type="GO" id="GO:0006506">
    <property type="term" value="P:GPI anchor biosynthetic process"/>
    <property type="evidence" value="ECO:0007669"/>
    <property type="project" value="UniProtKB-KW"/>
</dbReference>
<keyword evidence="11 27" id="KW-0812">Transmembrane</keyword>
<dbReference type="Gene3D" id="3.20.20.300">
    <property type="entry name" value="Glycoside hydrolase, family 3, N-terminal domain"/>
    <property type="match status" value="1"/>
</dbReference>
<feature type="region of interest" description="Disordered" evidence="26">
    <location>
        <begin position="2008"/>
        <end position="2043"/>
    </location>
</feature>
<feature type="transmembrane region" description="Helical" evidence="27">
    <location>
        <begin position="1386"/>
        <end position="1404"/>
    </location>
</feature>
<dbReference type="GO" id="GO:0008270">
    <property type="term" value="F:zinc ion binding"/>
    <property type="evidence" value="ECO:0007669"/>
    <property type="project" value="UniProtKB-KW"/>
</dbReference>
<dbReference type="InterPro" id="IPR007070">
    <property type="entry name" value="GPI_EtnP_transferase_1"/>
</dbReference>
<dbReference type="GO" id="GO:0008422">
    <property type="term" value="F:beta-glucosidase activity"/>
    <property type="evidence" value="ECO:0007669"/>
    <property type="project" value="UniProtKB-EC"/>
</dbReference>
<comment type="pathway">
    <text evidence="4">Glycan metabolism; cellulose degradation.</text>
</comment>
<dbReference type="InterPro" id="IPR017850">
    <property type="entry name" value="Alkaline_phosphatase_core_sf"/>
</dbReference>
<dbReference type="SMART" id="SM00184">
    <property type="entry name" value="RING"/>
    <property type="match status" value="1"/>
</dbReference>
<feature type="transmembrane region" description="Helical" evidence="27">
    <location>
        <begin position="1222"/>
        <end position="1243"/>
    </location>
</feature>
<dbReference type="Pfam" id="PF00933">
    <property type="entry name" value="Glyco_hydro_3"/>
    <property type="match status" value="1"/>
</dbReference>
<name>A0AAD2HR20_9AGAR</name>
<feature type="compositionally biased region" description="Low complexity" evidence="26">
    <location>
        <begin position="2590"/>
        <end position="2609"/>
    </location>
</feature>
<dbReference type="PROSITE" id="PS00518">
    <property type="entry name" value="ZF_RING_1"/>
    <property type="match status" value="1"/>
</dbReference>
<feature type="domain" description="RING-type" evidence="29">
    <location>
        <begin position="2157"/>
        <end position="2198"/>
    </location>
</feature>
<dbReference type="SUPFAM" id="SSF52279">
    <property type="entry name" value="Beta-D-glucan exohydrolase, C-terminal domain"/>
    <property type="match status" value="1"/>
</dbReference>
<dbReference type="InterPro" id="IPR002772">
    <property type="entry name" value="Glyco_hydro_3_C"/>
</dbReference>
<evidence type="ECO:0000256" key="13">
    <source>
        <dbReference type="ARBA" id="ARBA00022771"/>
    </source>
</evidence>
<dbReference type="Pfam" id="PF00097">
    <property type="entry name" value="zf-C3HC4"/>
    <property type="match status" value="1"/>
</dbReference>
<dbReference type="InterPro" id="IPR037671">
    <property type="entry name" value="PIGN_N"/>
</dbReference>
<feature type="compositionally biased region" description="Basic and acidic residues" evidence="26">
    <location>
        <begin position="1794"/>
        <end position="1807"/>
    </location>
</feature>
<evidence type="ECO:0000256" key="18">
    <source>
        <dbReference type="ARBA" id="ARBA00023136"/>
    </source>
</evidence>
<organism evidence="30 31">
    <name type="scientific">Mycena citricolor</name>
    <dbReference type="NCBI Taxonomy" id="2018698"/>
    <lineage>
        <taxon>Eukaryota</taxon>
        <taxon>Fungi</taxon>
        <taxon>Dikarya</taxon>
        <taxon>Basidiomycota</taxon>
        <taxon>Agaricomycotina</taxon>
        <taxon>Agaricomycetes</taxon>
        <taxon>Agaricomycetidae</taxon>
        <taxon>Agaricales</taxon>
        <taxon>Marasmiineae</taxon>
        <taxon>Mycenaceae</taxon>
        <taxon>Mycena</taxon>
    </lineage>
</organism>
<dbReference type="InterPro" id="IPR013083">
    <property type="entry name" value="Znf_RING/FYVE/PHD"/>
</dbReference>
<feature type="transmembrane region" description="Helical" evidence="27">
    <location>
        <begin position="1416"/>
        <end position="1438"/>
    </location>
</feature>
<keyword evidence="10" id="KW-0808">Transferase</keyword>
<dbReference type="EC" id="3.2.1.21" evidence="7"/>
<dbReference type="SUPFAM" id="SSF51445">
    <property type="entry name" value="(Trans)glycosidases"/>
    <property type="match status" value="1"/>
</dbReference>
<feature type="region of interest" description="Disordered" evidence="26">
    <location>
        <begin position="2520"/>
        <end position="2541"/>
    </location>
</feature>
<feature type="transmembrane region" description="Helical" evidence="27">
    <location>
        <begin position="1281"/>
        <end position="1299"/>
    </location>
</feature>
<keyword evidence="9" id="KW-0337">GPI-anchor biosynthesis</keyword>
<evidence type="ECO:0000256" key="1">
    <source>
        <dbReference type="ARBA" id="ARBA00000448"/>
    </source>
</evidence>
<keyword evidence="13 25" id="KW-0863">Zinc-finger</keyword>
<feature type="compositionally biased region" description="Polar residues" evidence="26">
    <location>
        <begin position="2008"/>
        <end position="2042"/>
    </location>
</feature>
<dbReference type="InterPro" id="IPR001764">
    <property type="entry name" value="Glyco_hydro_3_N"/>
</dbReference>
<feature type="signal peptide" evidence="28">
    <location>
        <begin position="1"/>
        <end position="22"/>
    </location>
</feature>
<protein>
    <recommendedName>
        <fullName evidence="8">GPI ethanolamine phosphate transferase 1</fullName>
        <ecNumber evidence="7">3.2.1.21</ecNumber>
    </recommendedName>
</protein>
<keyword evidence="18 27" id="KW-0472">Membrane</keyword>
<dbReference type="InterPro" id="IPR001841">
    <property type="entry name" value="Znf_RING"/>
</dbReference>
<evidence type="ECO:0000256" key="3">
    <source>
        <dbReference type="ARBA" id="ARBA00004687"/>
    </source>
</evidence>
<evidence type="ECO:0000256" key="17">
    <source>
        <dbReference type="ARBA" id="ARBA00022989"/>
    </source>
</evidence>
<feature type="transmembrane region" description="Helical" evidence="27">
    <location>
        <begin position="1450"/>
        <end position="1471"/>
    </location>
</feature>
<dbReference type="InterPro" id="IPR017852">
    <property type="entry name" value="GPI_EtnP_transferase_1_C"/>
</dbReference>
<dbReference type="GO" id="GO:0051377">
    <property type="term" value="F:mannose-ethanolamine phosphotransferase activity"/>
    <property type="evidence" value="ECO:0007669"/>
    <property type="project" value="InterPro"/>
</dbReference>
<evidence type="ECO:0000256" key="5">
    <source>
        <dbReference type="ARBA" id="ARBA00005336"/>
    </source>
</evidence>
<sequence>MAVPTKFKQLLVSLLLAGSSSAEEYTGPYAHGGSWRKGFAQAKALVDQMTIPEKVNLTTGWPGACAGGTGEVARLGIPVLCLQDGPNGVRPARRASQFPTGLTAAATWNRDLIATRGAAIAREFRDKGVNIWLGPVTGGPMGRSPLDGRVWEGFGPDPYLHGVGSYLTVKSAQEQGVLACSKHFIGYEQETFREANYGSEIKIPINSEFDDTTAHELYLWPFAEAVRAGTGTIMCSYNEINGTHACSNDVALNKWLKGQLGYQGSVISDWGGTWDTLNSTLNGLDLTMPGHVFFEGANFPNLFGDNLIALVQNGTIPEARLDDMVLRTLAPILQHQDMKTFPRPTFDVSNIQLPTNNVRRDHHKIIRQVAQEAITLVKNNRTGGGALPFPATWAMSSLAVIGQDAGAAPFGVTSCGETDQTCWGGNNGTMTIGGGSAFAYPPYTIDPLAALNAYVAADGPDINQHLENYNLTMAAAQAGNSEAALVFLSAYASEGYDRDNLTTYPNGDALVQAVAAVNNNTIVVLHVPGAVIVEDWIEQPNVTAVLVAHYPGPESGSSLVPVLWGEVSPSGKLPYTFGKDLADWPPNGIATDNSTRVADFTEKLLIDYKWFDAKNITPRFEFGFGMSYTTFSYGQLTLRKSFKADDTSIQPTAEQFVELSSDSGGSMYDVLYTATVTIKNSGKVAGAEVAQLYVSFPAAENKPPRVLRGFDKLHLEPGQHGTAAFELTRKDLSVWDVVEQKWRGRSCSSWIPRVLKVRVSSERVVHVARRRVQSGFALECRACIQLTKLFDCYFTSPVVHGMQSYALPSGEAKRLVLIVGDGLRADLLFTKNGFPADTRGPDAPAVVAPHLRSIAETRGAFGISHTRVPTESRPGHVAIIGGMYEDVSAVMKGWKTNPVDFDSVFNQSSTTFSFGSPDILPMFARGAVPGRVLTWCYDESEEDFTKDATALDIWVFDQLQSLFRNATTDAALDARLRAPQVVFFLHLLGLDTTGHSYRPFSAEYMNNIRVVDDIVRRTERAVRDFFQDDETSYLFTADHGMSVIGNHGDGHADPDNTRTPVIAWGRGVRGPLPDTSPTSHEASSSPWELGHLYRRDVEQADLAPLMAALLGVNWPVNSVGVLPDVDSSRPGFLAPAGGERRLAEASAVNARMILEQYRVKHELKQSQTVWYKPFPRLVASQMDSIEKALDAQQWDSARKLAAGVIQDGLDGLRYLQTYERRLIKGMVIASYLGWAAYAALFIIRPLDAHGISVRGYQVVTSTALGVLGAFWALFAVQKSPWTYYVYVAFPCYFWQQVVLQMTPYIRAQNSGGWRFGRGLFYAAAVFVVLQSMVLAYVHRFIWSVGFVVIGVLWPLTSGLCETRLWSLSCIATAIFPLLSVDKEESISTITLGGCSMLAFAALFLKFGGLRKPPTRLFAIQAGLIVAAMVVTASSVHHLQNKLGLPLANQVAGWAILVLASALPFVTTTSGADAHSKLLMFFLAFGVCFVILSISVEGLFYVAYSSTLLQWIRIEQSVRGKDIRASTQYRFQADDIRIALFFLFFVQVGFFGTGNVASISSFYLAPVYRLIPIFSPFAMALLLASGEAATRRAARTNGLLIGVQDCGAVHYAFGRVCDPEQRVALTAVLALPRRIDSHRRDDSGFLLQRDGHGFVAGNRPVDHLLLCCIAAAGVLLLPGLWDPARRENSHSEPLDEWRNTILLQPRDSALANGAVVSRVEHLKEGPDTPRQHEFLRVHVLHEATGEQTVLIVDREFRNRPDEDRRAYEPESPGSGKRSSLDSRLTMSPIAESYAEDTRSTGKRDVPEERGRSLAIHLDAGYTVTCRSPFASTHCALDWVHRGVADIERRRGAGGRRLQSVVFPERSRPSVVRFALLLGAVSGFAPRYHIGEYQCQWFVRAVVDAMRVEFKGQCQAGIDVEDMGAWKGGRFRYVDPSHSVLVEYERQMDAYTAAFKEMQQRNGEPDVEWTEKYCNRQTFNGQSRGRRGVPNKSQTPRPINWVLVDASHWQGSSPHPNRFSAPSTRTRHTTSSMPSTPGAQTAPSLTPRRASKMASNQALNLNHLLNFTLPPRQTHSTQALPRRSKKPTHQAVWNKERFVNAQYRFVMNPHGDYTVHFADPDIFFQWQDILQVIIPRSSALASAGSSSEAQGASEGHTTCPICLAPPSAPRMTKCGHVFCFPCILHYLSPHDKGWARCPICFDSVHEKQLKSVKWFDGPIHVEEEVDAPVAGSSSSGSVDAGFEASPRPGTTMRLRLIQRPQITTMALPRSHTWPSDLLPPHQAPFHFLPDVFDYAKFMLATPSYLITDLTRDLDELASERRLLSSMSDPLGIVFVDAAEEKVRHQMTNAEELHTPFLQEKIDRAARDLREIEDRVVSQRNRRKQEAAAPQSEAAPHEFLALTSDSVVGRGNRSRRNVNPPPPSTSTYYYYQTASGLPVFLHPLDIKILLSHFGGYSSFPDLITVQIEAASEGTVNDDLRKRCKYLAHMPEGADVVFVEANLHGVVGESGLKSFENALKLRAGRRKEKGKKDDRARARAEERERDKVLATTTTTWTFASQAVAPVRDEVVVAPQESQQPSGVWGARTFAAAAHSSSSATHQPAAARAPSAAPRWREEDDWEMEAAWDDLESRVTSGKKRGNKLVVLGGGGAGRRRR</sequence>
<comment type="similarity">
    <text evidence="6">Belongs to the PIGG/PIGN/PIGO family. PIGN subfamily.</text>
</comment>
<reference evidence="30" key="1">
    <citation type="submission" date="2023-11" db="EMBL/GenBank/DDBJ databases">
        <authorList>
            <person name="De Vega J J."/>
            <person name="De Vega J J."/>
        </authorList>
    </citation>
    <scope>NUCLEOTIDE SEQUENCE</scope>
</reference>
<dbReference type="InterPro" id="IPR036962">
    <property type="entry name" value="Glyco_hydro_3_N_sf"/>
</dbReference>
<comment type="caution">
    <text evidence="30">The sequence shown here is derived from an EMBL/GenBank/DDBJ whole genome shotgun (WGS) entry which is preliminary data.</text>
</comment>
<evidence type="ECO:0000256" key="20">
    <source>
        <dbReference type="ARBA" id="ARBA00023277"/>
    </source>
</evidence>
<feature type="transmembrane region" description="Helical" evidence="27">
    <location>
        <begin position="1477"/>
        <end position="1503"/>
    </location>
</feature>
<dbReference type="InterPro" id="IPR002591">
    <property type="entry name" value="Phosphodiest/P_Trfase"/>
</dbReference>
<keyword evidence="16" id="KW-0862">Zinc</keyword>
<evidence type="ECO:0000313" key="31">
    <source>
        <dbReference type="Proteomes" id="UP001295794"/>
    </source>
</evidence>
<keyword evidence="17 27" id="KW-1133">Transmembrane helix</keyword>
<feature type="chain" id="PRO_5041995505" description="GPI ethanolamine phosphate transferase 1" evidence="28">
    <location>
        <begin position="23"/>
        <end position="2653"/>
    </location>
</feature>
<evidence type="ECO:0000256" key="6">
    <source>
        <dbReference type="ARBA" id="ARBA00008400"/>
    </source>
</evidence>
<dbReference type="GO" id="GO:0000272">
    <property type="term" value="P:polysaccharide catabolic process"/>
    <property type="evidence" value="ECO:0007669"/>
    <property type="project" value="UniProtKB-KW"/>
</dbReference>
<dbReference type="InterPro" id="IPR013783">
    <property type="entry name" value="Ig-like_fold"/>
</dbReference>
<evidence type="ECO:0000313" key="30">
    <source>
        <dbReference type="EMBL" id="CAK5280417.1"/>
    </source>
</evidence>
<evidence type="ECO:0000256" key="15">
    <source>
        <dbReference type="ARBA" id="ARBA00022824"/>
    </source>
</evidence>
<evidence type="ECO:0000256" key="22">
    <source>
        <dbReference type="ARBA" id="ARBA00023316"/>
    </source>
</evidence>
<keyword evidence="22" id="KW-0961">Cell wall biogenesis/degradation</keyword>
<evidence type="ECO:0000256" key="8">
    <source>
        <dbReference type="ARBA" id="ARBA00020831"/>
    </source>
</evidence>
<feature type="compositionally biased region" description="Basic and acidic residues" evidence="26">
    <location>
        <begin position="2526"/>
        <end position="2541"/>
    </location>
</feature>
<keyword evidence="15" id="KW-0256">Endoplasmic reticulum</keyword>
<dbReference type="Pfam" id="PF14310">
    <property type="entry name" value="Fn3-like"/>
    <property type="match status" value="1"/>
</dbReference>
<dbReference type="GO" id="GO:0071555">
    <property type="term" value="P:cell wall organization"/>
    <property type="evidence" value="ECO:0007669"/>
    <property type="project" value="UniProtKB-KW"/>
</dbReference>
<dbReference type="PRINTS" id="PR00133">
    <property type="entry name" value="GLHYDRLASE3"/>
</dbReference>
<dbReference type="Pfam" id="PF01915">
    <property type="entry name" value="Glyco_hydro_3_C"/>
    <property type="match status" value="1"/>
</dbReference>
<evidence type="ECO:0000256" key="7">
    <source>
        <dbReference type="ARBA" id="ARBA00012744"/>
    </source>
</evidence>
<dbReference type="GO" id="GO:0005789">
    <property type="term" value="C:endoplasmic reticulum membrane"/>
    <property type="evidence" value="ECO:0007669"/>
    <property type="project" value="UniProtKB-SubCell"/>
</dbReference>
<evidence type="ECO:0000256" key="27">
    <source>
        <dbReference type="SAM" id="Phobius"/>
    </source>
</evidence>
<evidence type="ECO:0000256" key="12">
    <source>
        <dbReference type="ARBA" id="ARBA00022723"/>
    </source>
</evidence>